<evidence type="ECO:0000259" key="1">
    <source>
        <dbReference type="PROSITE" id="PS50055"/>
    </source>
</evidence>
<gene>
    <name evidence="3" type="ORF">KQX54_018428</name>
</gene>
<evidence type="ECO:0000313" key="4">
    <source>
        <dbReference type="Proteomes" id="UP000826195"/>
    </source>
</evidence>
<name>A0AAV7J8X9_COTGL</name>
<dbReference type="GO" id="GO:0009653">
    <property type="term" value="P:anatomical structure morphogenesis"/>
    <property type="evidence" value="ECO:0007669"/>
    <property type="project" value="UniProtKB-ARBA"/>
</dbReference>
<dbReference type="PRINTS" id="PR00700">
    <property type="entry name" value="PRTYPHPHTASE"/>
</dbReference>
<evidence type="ECO:0000313" key="3">
    <source>
        <dbReference type="EMBL" id="KAH0568116.1"/>
    </source>
</evidence>
<dbReference type="PROSITE" id="PS50056">
    <property type="entry name" value="TYR_PHOSPHATASE_2"/>
    <property type="match status" value="1"/>
</dbReference>
<dbReference type="InterPro" id="IPR000242">
    <property type="entry name" value="PTP_cat"/>
</dbReference>
<dbReference type="SMART" id="SM00404">
    <property type="entry name" value="PTPc_motif"/>
    <property type="match status" value="1"/>
</dbReference>
<organism evidence="3 4">
    <name type="scientific">Cotesia glomerata</name>
    <name type="common">Lepidopteran parasitic wasp</name>
    <name type="synonym">Apanteles glomeratus</name>
    <dbReference type="NCBI Taxonomy" id="32391"/>
    <lineage>
        <taxon>Eukaryota</taxon>
        <taxon>Metazoa</taxon>
        <taxon>Ecdysozoa</taxon>
        <taxon>Arthropoda</taxon>
        <taxon>Hexapoda</taxon>
        <taxon>Insecta</taxon>
        <taxon>Pterygota</taxon>
        <taxon>Neoptera</taxon>
        <taxon>Endopterygota</taxon>
        <taxon>Hymenoptera</taxon>
        <taxon>Apocrita</taxon>
        <taxon>Ichneumonoidea</taxon>
        <taxon>Braconidae</taxon>
        <taxon>Microgastrinae</taxon>
        <taxon>Cotesia</taxon>
    </lineage>
</organism>
<proteinExistence type="predicted"/>
<evidence type="ECO:0000259" key="2">
    <source>
        <dbReference type="PROSITE" id="PS50056"/>
    </source>
</evidence>
<dbReference type="Proteomes" id="UP000826195">
    <property type="component" value="Unassembled WGS sequence"/>
</dbReference>
<dbReference type="Pfam" id="PF00102">
    <property type="entry name" value="Y_phosphatase"/>
    <property type="match status" value="1"/>
</dbReference>
<dbReference type="PROSITE" id="PS50055">
    <property type="entry name" value="TYR_PHOSPHATASE_PTP"/>
    <property type="match status" value="1"/>
</dbReference>
<comment type="caution">
    <text evidence="3">The sequence shown here is derived from an EMBL/GenBank/DDBJ whole genome shotgun (WGS) entry which is preliminary data.</text>
</comment>
<dbReference type="InterPro" id="IPR003595">
    <property type="entry name" value="Tyr_Pase_cat"/>
</dbReference>
<protein>
    <recommendedName>
        <fullName evidence="5">Protein tyrosine phosphatase</fullName>
    </recommendedName>
</protein>
<dbReference type="GO" id="GO:0048666">
    <property type="term" value="P:neuron development"/>
    <property type="evidence" value="ECO:0007669"/>
    <property type="project" value="UniProtKB-ARBA"/>
</dbReference>
<dbReference type="InterPro" id="IPR050348">
    <property type="entry name" value="Protein-Tyr_Phosphatase"/>
</dbReference>
<dbReference type="EMBL" id="JAHXZJ010000001">
    <property type="protein sequence ID" value="KAH0568116.1"/>
    <property type="molecule type" value="Genomic_DNA"/>
</dbReference>
<keyword evidence="4" id="KW-1185">Reference proteome</keyword>
<dbReference type="PANTHER" id="PTHR19134">
    <property type="entry name" value="RECEPTOR-TYPE TYROSINE-PROTEIN PHOSPHATASE"/>
    <property type="match status" value="1"/>
</dbReference>
<dbReference type="GO" id="GO:0004725">
    <property type="term" value="F:protein tyrosine phosphatase activity"/>
    <property type="evidence" value="ECO:0007669"/>
    <property type="project" value="InterPro"/>
</dbReference>
<dbReference type="PANTHER" id="PTHR19134:SF449">
    <property type="entry name" value="TYROSINE-PROTEIN PHOSPHATASE 1"/>
    <property type="match status" value="1"/>
</dbReference>
<dbReference type="Gene3D" id="3.90.190.10">
    <property type="entry name" value="Protein tyrosine phosphatase superfamily"/>
    <property type="match status" value="1"/>
</dbReference>
<feature type="domain" description="Tyrosine specific protein phosphatases" evidence="2">
    <location>
        <begin position="205"/>
        <end position="282"/>
    </location>
</feature>
<dbReference type="AlphaFoldDB" id="A0AAV7J8X9"/>
<dbReference type="SMART" id="SM00194">
    <property type="entry name" value="PTPc"/>
    <property type="match status" value="1"/>
</dbReference>
<dbReference type="InterPro" id="IPR029021">
    <property type="entry name" value="Prot-tyrosine_phosphatase-like"/>
</dbReference>
<dbReference type="InterPro" id="IPR000387">
    <property type="entry name" value="Tyr_Pase_dom"/>
</dbReference>
<reference evidence="3 4" key="1">
    <citation type="journal article" date="2021" name="J. Hered.">
        <title>A chromosome-level genome assembly of the parasitoid wasp, Cotesia glomerata (Hymenoptera: Braconidae).</title>
        <authorList>
            <person name="Pinto B.J."/>
            <person name="Weis J.J."/>
            <person name="Gamble T."/>
            <person name="Ode P.J."/>
            <person name="Paul R."/>
            <person name="Zaspel J.M."/>
        </authorList>
    </citation>
    <scope>NUCLEOTIDE SEQUENCE [LARGE SCALE GENOMIC DNA]</scope>
    <source>
        <strain evidence="3">CgM1</strain>
    </source>
</reference>
<feature type="domain" description="Tyrosine-protein phosphatase" evidence="1">
    <location>
        <begin position="63"/>
        <end position="278"/>
    </location>
</feature>
<accession>A0AAV7J8X9</accession>
<dbReference type="CDD" id="cd00047">
    <property type="entry name" value="PTPc"/>
    <property type="match status" value="1"/>
</dbReference>
<evidence type="ECO:0008006" key="5">
    <source>
        <dbReference type="Google" id="ProtNLM"/>
    </source>
</evidence>
<sequence length="305" mass="35142">MGSGNSKSLTRKGLIKFIENRKVFKLIIQEHKDLINEKEDGMISASIAARYFDGHQHENEGLYFDHSCVILQEKNGCHRYINASYIDGFDCQNAYITMKTPLSSISICNFWRVVWEHQSETIVMLDTPKTDQNIHSIPYWLPEEGSSFHCGKLKITTSILYLDDPNFKFTKLIVTHEDGGSLHVSHFSYNNWQNDYIFPRTSDFLSFIQMVSLYHHTTVTLKDYQSPMIVHCSDGLERTMVFCAIDISISQIIETGKVDLYSNVLKLRRDRYGCLKNEKDPINTKSCKTICQSTAKRPQINPNFA</sequence>
<dbReference type="SUPFAM" id="SSF52799">
    <property type="entry name" value="(Phosphotyrosine protein) phosphatases II"/>
    <property type="match status" value="1"/>
</dbReference>